<keyword evidence="3" id="KW-1185">Reference proteome</keyword>
<keyword evidence="1" id="KW-0812">Transmembrane</keyword>
<protein>
    <submittedName>
        <fullName evidence="2">Uncharacterized protein</fullName>
    </submittedName>
</protein>
<dbReference type="EMBL" id="CP080544">
    <property type="protein sequence ID" value="QYR53524.1"/>
    <property type="molecule type" value="Genomic_DNA"/>
</dbReference>
<keyword evidence="1" id="KW-0472">Membrane</keyword>
<dbReference type="RefSeq" id="WP_220380340.1">
    <property type="nucleotide sequence ID" value="NZ_CP080544.1"/>
</dbReference>
<sequence length="148" mass="16054">MSLPSQSASPSDPRGRWRLPTLLVLGVSVVVLALAWTVLALVFDRELSGFALVAAALLASTLRYWKAPERASRPWVAAIALAVCVLLARWWIAAGFLGASLGLYPQESVQRMGLWFATYLNLHALGAVDYCLFASALLLAAYLARPRV</sequence>
<feature type="transmembrane region" description="Helical" evidence="1">
    <location>
        <begin position="47"/>
        <end position="65"/>
    </location>
</feature>
<gene>
    <name evidence="2" type="ORF">H8L67_03190</name>
</gene>
<proteinExistence type="predicted"/>
<name>A0ABX8WRR0_9GAMM</name>
<evidence type="ECO:0000313" key="3">
    <source>
        <dbReference type="Proteomes" id="UP000824755"/>
    </source>
</evidence>
<keyword evidence="1" id="KW-1133">Transmembrane helix</keyword>
<evidence type="ECO:0000256" key="1">
    <source>
        <dbReference type="SAM" id="Phobius"/>
    </source>
</evidence>
<dbReference type="Proteomes" id="UP000824755">
    <property type="component" value="Chromosome"/>
</dbReference>
<accession>A0ABX8WRR0</accession>
<reference evidence="2 3" key="1">
    <citation type="submission" date="2021-08" db="EMBL/GenBank/DDBJ databases">
        <title>Lysobacter sp. strain CJ11 Genome sequencing and assembly.</title>
        <authorList>
            <person name="Kim I."/>
        </authorList>
    </citation>
    <scope>NUCLEOTIDE SEQUENCE [LARGE SCALE GENOMIC DNA]</scope>
    <source>
        <strain evidence="2 3">CJ11</strain>
    </source>
</reference>
<feature type="transmembrane region" description="Helical" evidence="1">
    <location>
        <begin position="124"/>
        <end position="144"/>
    </location>
</feature>
<organism evidence="2 3">
    <name type="scientific">Lysobacter soyae</name>
    <dbReference type="NCBI Taxonomy" id="2764185"/>
    <lineage>
        <taxon>Bacteria</taxon>
        <taxon>Pseudomonadati</taxon>
        <taxon>Pseudomonadota</taxon>
        <taxon>Gammaproteobacteria</taxon>
        <taxon>Lysobacterales</taxon>
        <taxon>Lysobacteraceae</taxon>
        <taxon>Lysobacter</taxon>
    </lineage>
</organism>
<feature type="transmembrane region" description="Helical" evidence="1">
    <location>
        <begin position="21"/>
        <end position="41"/>
    </location>
</feature>
<feature type="transmembrane region" description="Helical" evidence="1">
    <location>
        <begin position="77"/>
        <end position="104"/>
    </location>
</feature>
<evidence type="ECO:0000313" key="2">
    <source>
        <dbReference type="EMBL" id="QYR53524.1"/>
    </source>
</evidence>